<comment type="similarity">
    <text evidence="1">Belongs to the transposase 22 family.</text>
</comment>
<dbReference type="InterPro" id="IPR004244">
    <property type="entry name" value="Transposase_22"/>
</dbReference>
<proteinExistence type="inferred from homology"/>
<evidence type="ECO:0000259" key="2">
    <source>
        <dbReference type="Pfam" id="PF02994"/>
    </source>
</evidence>
<protein>
    <recommendedName>
        <fullName evidence="6">L1 transposable element RRM domain-containing protein</fullName>
    </recommendedName>
</protein>
<dbReference type="AlphaFoldDB" id="A0A7J7T1J1"/>
<dbReference type="InterPro" id="IPR042566">
    <property type="entry name" value="L1_C"/>
</dbReference>
<reference evidence="4 5" key="1">
    <citation type="journal article" date="2020" name="Nature">
        <title>Six reference-quality genomes reveal evolution of bat adaptations.</title>
        <authorList>
            <person name="Jebb D."/>
            <person name="Huang Z."/>
            <person name="Pippel M."/>
            <person name="Hughes G.M."/>
            <person name="Lavrichenko K."/>
            <person name="Devanna P."/>
            <person name="Winkler S."/>
            <person name="Jermiin L.S."/>
            <person name="Skirmuntt E.C."/>
            <person name="Katzourakis A."/>
            <person name="Burkitt-Gray L."/>
            <person name="Ray D.A."/>
            <person name="Sullivan K.A.M."/>
            <person name="Roscito J.G."/>
            <person name="Kirilenko B.M."/>
            <person name="Davalos L.M."/>
            <person name="Corthals A.P."/>
            <person name="Power M.L."/>
            <person name="Jones G."/>
            <person name="Ransome R.D."/>
            <person name="Dechmann D.K.N."/>
            <person name="Locatelli A.G."/>
            <person name="Puechmaille S.J."/>
            <person name="Fedrigo O."/>
            <person name="Jarvis E.D."/>
            <person name="Hiller M."/>
            <person name="Vernes S.C."/>
            <person name="Myers E.W."/>
            <person name="Teeling E.C."/>
        </authorList>
    </citation>
    <scope>NUCLEOTIDE SEQUENCE [LARGE SCALE GENOMIC DNA]</scope>
    <source>
        <strain evidence="4">MPipKuh1</strain>
        <tissue evidence="4">Flight muscle</tissue>
    </source>
</reference>
<dbReference type="PANTHER" id="PTHR11505">
    <property type="entry name" value="L1 TRANSPOSABLE ELEMENT-RELATED"/>
    <property type="match status" value="1"/>
</dbReference>
<dbReference type="FunFam" id="3.30.70.1820:FF:000002">
    <property type="entry name" value="LINE-1 retrotransposable element ORF1 protein"/>
    <property type="match status" value="1"/>
</dbReference>
<name>A0A7J7T1J1_PIPKU</name>
<organism evidence="4 5">
    <name type="scientific">Pipistrellus kuhlii</name>
    <name type="common">Kuhl's pipistrelle</name>
    <dbReference type="NCBI Taxonomy" id="59472"/>
    <lineage>
        <taxon>Eukaryota</taxon>
        <taxon>Metazoa</taxon>
        <taxon>Chordata</taxon>
        <taxon>Craniata</taxon>
        <taxon>Vertebrata</taxon>
        <taxon>Euteleostomi</taxon>
        <taxon>Mammalia</taxon>
        <taxon>Eutheria</taxon>
        <taxon>Laurasiatheria</taxon>
        <taxon>Chiroptera</taxon>
        <taxon>Yangochiroptera</taxon>
        <taxon>Vespertilionidae</taxon>
        <taxon>Pipistrellus</taxon>
    </lineage>
</organism>
<sequence>MENVFQKIMTENCPEIEKKKPTQIQDAHRVPSKMNPRRPMLRHIIIKLANTNDKIRILKAARERQKVTYKGTPIRLATDFSTETHQARREWDEIYKVMQRKCLNPRILYPARISIKIEGEIRSFTDKNRLREFLTTKPAMQEMLKGLL</sequence>
<evidence type="ECO:0000256" key="1">
    <source>
        <dbReference type="ARBA" id="ARBA00061640"/>
    </source>
</evidence>
<dbReference type="Pfam" id="PF17490">
    <property type="entry name" value="Tnp_22_dsRBD"/>
    <property type="match status" value="1"/>
</dbReference>
<dbReference type="InterPro" id="IPR043636">
    <property type="entry name" value="L1_RRM_dom"/>
</dbReference>
<dbReference type="Gene3D" id="3.30.250.20">
    <property type="entry name" value="L1 transposable element, C-terminal domain"/>
    <property type="match status" value="1"/>
</dbReference>
<dbReference type="Proteomes" id="UP000558488">
    <property type="component" value="Unassembled WGS sequence"/>
</dbReference>
<feature type="domain" description="L1 transposable element dsRBD-like" evidence="3">
    <location>
        <begin position="83"/>
        <end position="145"/>
    </location>
</feature>
<feature type="domain" description="L1 transposable element RRM" evidence="2">
    <location>
        <begin position="1"/>
        <end position="79"/>
    </location>
</feature>
<comment type="caution">
    <text evidence="4">The sequence shown here is derived from an EMBL/GenBank/DDBJ whole genome shotgun (WGS) entry which is preliminary data.</text>
</comment>
<evidence type="ECO:0000313" key="5">
    <source>
        <dbReference type="Proteomes" id="UP000558488"/>
    </source>
</evidence>
<keyword evidence="5" id="KW-1185">Reference proteome</keyword>
<evidence type="ECO:0000313" key="4">
    <source>
        <dbReference type="EMBL" id="KAF6294474.1"/>
    </source>
</evidence>
<evidence type="ECO:0000259" key="3">
    <source>
        <dbReference type="Pfam" id="PF17490"/>
    </source>
</evidence>
<evidence type="ECO:0008006" key="6">
    <source>
        <dbReference type="Google" id="ProtNLM"/>
    </source>
</evidence>
<gene>
    <name evidence="4" type="ORF">mPipKuh1_009722</name>
</gene>
<accession>A0A7J7T1J1</accession>
<dbReference type="InterPro" id="IPR035300">
    <property type="entry name" value="L1_dsRBD"/>
</dbReference>
<dbReference type="EMBL" id="JACAGB010000033">
    <property type="protein sequence ID" value="KAF6294474.1"/>
    <property type="molecule type" value="Genomic_DNA"/>
</dbReference>
<dbReference type="Pfam" id="PF02994">
    <property type="entry name" value="Transposase_22"/>
    <property type="match status" value="1"/>
</dbReference>
<dbReference type="Gene3D" id="3.30.70.1820">
    <property type="entry name" value="L1 transposable element, RRM domain"/>
    <property type="match status" value="1"/>
</dbReference>